<gene>
    <name evidence="6" type="ORF">CO030_01860</name>
</gene>
<dbReference type="InterPro" id="IPR023166">
    <property type="entry name" value="BaiN-like_dom_sf"/>
</dbReference>
<evidence type="ECO:0000256" key="1">
    <source>
        <dbReference type="ARBA" id="ARBA00001974"/>
    </source>
</evidence>
<dbReference type="InterPro" id="IPR004792">
    <property type="entry name" value="BaiN-like"/>
</dbReference>
<evidence type="ECO:0000259" key="4">
    <source>
        <dbReference type="Pfam" id="PF03486"/>
    </source>
</evidence>
<dbReference type="Pfam" id="PF03486">
    <property type="entry name" value="HI0933_like"/>
    <property type="match status" value="1"/>
</dbReference>
<sequence length="411" mass="44954">MRVAIVGGGAAGMMCAATIAEEYPDVDIFLLEKNASLGKKVIISGGGRCNVTTGIEDIAQVLEKYPRGNKFLQSAMHRFSPIMVYAWFEAHGVPLKCEDDLRVFPVSNNGKDIVAVFEDLFEEKNVQVLYKHNVQHITKQDTGFVLSLKDQEDLEVDNVVMALGGQAYRHTGSTGDGYDMIEQLGHTITPLAPSLNSFLTKESWPKTLSGLSFQKATIFVYGQKKKYTSTGPFLFTHMGVSGPAVFALSSRIAFLEYDKETPLDIRIDIFPDMAEEKLLEQLQQTRETSMQKTFKNTLPHLVAKSFAETVCQELNIPLDKKNADMSKKELSRVAAFVKGLPLQVIGRGAGDEFVTAGGVELSEVDPKTMESKICPGLFFAGEILDIDGYTGGFNLQASWATGNAAGLAIGK</sequence>
<reference evidence="7" key="1">
    <citation type="submission" date="2017-09" db="EMBL/GenBank/DDBJ databases">
        <title>Depth-based differentiation of microbial function through sediment-hosted aquifers and enrichment of novel symbionts in the deep terrestrial subsurface.</title>
        <authorList>
            <person name="Probst A.J."/>
            <person name="Ladd B."/>
            <person name="Jarett J.K."/>
            <person name="Geller-Mcgrath D.E."/>
            <person name="Sieber C.M.K."/>
            <person name="Emerson J.B."/>
            <person name="Anantharaman K."/>
            <person name="Thomas B.C."/>
            <person name="Malmstrom R."/>
            <person name="Stieglmeier M."/>
            <person name="Klingl A."/>
            <person name="Woyke T."/>
            <person name="Ryan C.M."/>
            <person name="Banfield J.F."/>
        </authorList>
    </citation>
    <scope>NUCLEOTIDE SEQUENCE [LARGE SCALE GENOMIC DNA]</scope>
</reference>
<dbReference type="SUPFAM" id="SSF51905">
    <property type="entry name" value="FAD/NAD(P)-binding domain"/>
    <property type="match status" value="1"/>
</dbReference>
<dbReference type="PANTHER" id="PTHR42887:SF2">
    <property type="entry name" value="OS12G0638800 PROTEIN"/>
    <property type="match status" value="1"/>
</dbReference>
<dbReference type="Pfam" id="PF22780">
    <property type="entry name" value="HI0933_like_1st"/>
    <property type="match status" value="1"/>
</dbReference>
<dbReference type="Gene3D" id="1.10.8.260">
    <property type="entry name" value="HI0933 insert domain-like"/>
    <property type="match status" value="1"/>
</dbReference>
<evidence type="ECO:0000313" key="7">
    <source>
        <dbReference type="Proteomes" id="UP000231456"/>
    </source>
</evidence>
<dbReference type="Proteomes" id="UP000231456">
    <property type="component" value="Unassembled WGS sequence"/>
</dbReference>
<dbReference type="InterPro" id="IPR036188">
    <property type="entry name" value="FAD/NAD-bd_sf"/>
</dbReference>
<dbReference type="AlphaFoldDB" id="A0A2M8FA68"/>
<dbReference type="SUPFAM" id="SSF160996">
    <property type="entry name" value="HI0933 insert domain-like"/>
    <property type="match status" value="1"/>
</dbReference>
<keyword evidence="2" id="KW-0285">Flavoprotein</keyword>
<dbReference type="PANTHER" id="PTHR42887">
    <property type="entry name" value="OS12G0638800 PROTEIN"/>
    <property type="match status" value="1"/>
</dbReference>
<accession>A0A2M8FA68</accession>
<feature type="domain" description="RsdA/BaiN/AoA(So)-like insert" evidence="5">
    <location>
        <begin position="193"/>
        <end position="347"/>
    </location>
</feature>
<dbReference type="Gene3D" id="2.40.30.10">
    <property type="entry name" value="Translation factors"/>
    <property type="match status" value="1"/>
</dbReference>
<dbReference type="Gene3D" id="3.50.50.60">
    <property type="entry name" value="FAD/NAD(P)-binding domain"/>
    <property type="match status" value="1"/>
</dbReference>
<evidence type="ECO:0000256" key="3">
    <source>
        <dbReference type="ARBA" id="ARBA00022827"/>
    </source>
</evidence>
<feature type="domain" description="RsdA/BaiN/AoA(So)-like Rossmann fold-like" evidence="4">
    <location>
        <begin position="2"/>
        <end position="406"/>
    </location>
</feature>
<dbReference type="InterPro" id="IPR057661">
    <property type="entry name" value="RsdA/BaiN/AoA(So)_Rossmann"/>
</dbReference>
<protein>
    <submittedName>
        <fullName evidence="6">Aminoacetone oxidase family FAD-binding enzyme</fullName>
    </submittedName>
</protein>
<comment type="caution">
    <text evidence="6">The sequence shown here is derived from an EMBL/GenBank/DDBJ whole genome shotgun (WGS) entry which is preliminary data.</text>
</comment>
<keyword evidence="3" id="KW-0274">FAD</keyword>
<proteinExistence type="predicted"/>
<evidence type="ECO:0000259" key="5">
    <source>
        <dbReference type="Pfam" id="PF22780"/>
    </source>
</evidence>
<evidence type="ECO:0000313" key="6">
    <source>
        <dbReference type="EMBL" id="PJC52634.1"/>
    </source>
</evidence>
<comment type="cofactor">
    <cofactor evidence="1">
        <name>FAD</name>
        <dbReference type="ChEBI" id="CHEBI:57692"/>
    </cofactor>
</comment>
<dbReference type="EMBL" id="PFRH01000063">
    <property type="protein sequence ID" value="PJC52634.1"/>
    <property type="molecule type" value="Genomic_DNA"/>
</dbReference>
<evidence type="ECO:0000256" key="2">
    <source>
        <dbReference type="ARBA" id="ARBA00022630"/>
    </source>
</evidence>
<dbReference type="NCBIfam" id="TIGR00275">
    <property type="entry name" value="aminoacetone oxidase family FAD-binding enzyme"/>
    <property type="match status" value="1"/>
</dbReference>
<organism evidence="6 7">
    <name type="scientific">Candidatus Magasanikbacteria bacterium CG_4_9_14_0_2_um_filter_42_11</name>
    <dbReference type="NCBI Taxonomy" id="1974643"/>
    <lineage>
        <taxon>Bacteria</taxon>
        <taxon>Candidatus Magasanikiibacteriota</taxon>
    </lineage>
</organism>
<name>A0A2M8FA68_9BACT</name>
<dbReference type="InterPro" id="IPR055178">
    <property type="entry name" value="RsdA/BaiN/AoA(So)-like_dom"/>
</dbReference>